<organism evidence="1">
    <name type="scientific">Arundo donax</name>
    <name type="common">Giant reed</name>
    <name type="synonym">Donax arundinaceus</name>
    <dbReference type="NCBI Taxonomy" id="35708"/>
    <lineage>
        <taxon>Eukaryota</taxon>
        <taxon>Viridiplantae</taxon>
        <taxon>Streptophyta</taxon>
        <taxon>Embryophyta</taxon>
        <taxon>Tracheophyta</taxon>
        <taxon>Spermatophyta</taxon>
        <taxon>Magnoliopsida</taxon>
        <taxon>Liliopsida</taxon>
        <taxon>Poales</taxon>
        <taxon>Poaceae</taxon>
        <taxon>PACMAD clade</taxon>
        <taxon>Arundinoideae</taxon>
        <taxon>Arundineae</taxon>
        <taxon>Arundo</taxon>
    </lineage>
</organism>
<protein>
    <submittedName>
        <fullName evidence="1">Uncharacterized protein</fullName>
    </submittedName>
</protein>
<name>A0A0A9GY16_ARUDO</name>
<evidence type="ECO:0000313" key="1">
    <source>
        <dbReference type="EMBL" id="JAE27476.1"/>
    </source>
</evidence>
<sequence length="29" mass="3641">MPDFSKLWRVVILYIPLEVWEKAFFRLLM</sequence>
<proteinExistence type="predicted"/>
<accession>A0A0A9GY16</accession>
<reference evidence="1" key="1">
    <citation type="submission" date="2014-09" db="EMBL/GenBank/DDBJ databases">
        <authorList>
            <person name="Magalhaes I.L.F."/>
            <person name="Oliveira U."/>
            <person name="Santos F.R."/>
            <person name="Vidigal T.H.D.A."/>
            <person name="Brescovit A.D."/>
            <person name="Santos A.J."/>
        </authorList>
    </citation>
    <scope>NUCLEOTIDE SEQUENCE</scope>
    <source>
        <tissue evidence="1">Shoot tissue taken approximately 20 cm above the soil surface</tissue>
    </source>
</reference>
<reference evidence="1" key="2">
    <citation type="journal article" date="2015" name="Data Brief">
        <title>Shoot transcriptome of the giant reed, Arundo donax.</title>
        <authorList>
            <person name="Barrero R.A."/>
            <person name="Guerrero F.D."/>
            <person name="Moolhuijzen P."/>
            <person name="Goolsby J.A."/>
            <person name="Tidwell J."/>
            <person name="Bellgard S.E."/>
            <person name="Bellgard M.I."/>
        </authorList>
    </citation>
    <scope>NUCLEOTIDE SEQUENCE</scope>
    <source>
        <tissue evidence="1">Shoot tissue taken approximately 20 cm above the soil surface</tissue>
    </source>
</reference>
<dbReference type="EMBL" id="GBRH01170420">
    <property type="protein sequence ID" value="JAE27476.1"/>
    <property type="molecule type" value="Transcribed_RNA"/>
</dbReference>
<dbReference type="AlphaFoldDB" id="A0A0A9GY16"/>